<evidence type="ECO:0000256" key="7">
    <source>
        <dbReference type="PIRSR" id="PIRSR600246-3"/>
    </source>
</evidence>
<dbReference type="GO" id="GO:0016811">
    <property type="term" value="F:hydrolase activity, acting on carbon-nitrogen (but not peptide) bonds, in linear amides"/>
    <property type="evidence" value="ECO:0007669"/>
    <property type="project" value="UniProtKB-ARBA"/>
</dbReference>
<feature type="site" description="Cleavage; by autolysis" evidence="7">
    <location>
        <begin position="175"/>
        <end position="176"/>
    </location>
</feature>
<protein>
    <recommendedName>
        <fullName evidence="4">Isoaspartyl peptidase</fullName>
    </recommendedName>
</protein>
<evidence type="ECO:0000256" key="2">
    <source>
        <dbReference type="ARBA" id="ARBA00022801"/>
    </source>
</evidence>
<reference evidence="8 10" key="1">
    <citation type="submission" date="2018-05" db="EMBL/GenBank/DDBJ databases">
        <title>Genome sequencing, assembly and analysis of the novel insecticidal bacterium, Chromobacterium phragmitis.</title>
        <authorList>
            <person name="Sparks M.E."/>
            <person name="Blackburn M.B."/>
            <person name="Gundersen-Rindal D.E."/>
        </authorList>
    </citation>
    <scope>NUCLEOTIDE SEQUENCE [LARGE SCALE GENOMIC DNA]</scope>
    <source>
        <strain evidence="8">IIBBL 274-1</strain>
    </source>
</reference>
<sequence length="313" mass="33014">MTIALALHGGAGTLRRSDMDSELERAYRAGLERALEAGYAILRAGGSALDAVCASVCALEDDPLFNAGRGSVYNLDGKQEMEAAVMDGSRQDAGSVTGLSRVRNPVLLARAVMEATPHVTLGYAAAEDFAARIGAAMQAPEYFHTDKRWQALLLEKERLANGGADDDIPEDRKHGTVGAAALDAQGRLAAATSTGGRTAKWPGRIGDTPVIGAGTWADAHCAVSGTGHGEYFVRAAAGHEISARVRYLDETLETACDAVVHGQLMRMGGTGGVAAVDRLGRVALPFNCEGMYRASIDGEGRKRVAIYRDELQR</sequence>
<dbReference type="InterPro" id="IPR000246">
    <property type="entry name" value="Peptidase_T2"/>
</dbReference>
<dbReference type="SUPFAM" id="SSF56235">
    <property type="entry name" value="N-terminal nucleophile aminohydrolases (Ntn hydrolases)"/>
    <property type="match status" value="1"/>
</dbReference>
<dbReference type="EMBL" id="JBDXMI010000001">
    <property type="protein sequence ID" value="MEO9384745.1"/>
    <property type="molecule type" value="Genomic_DNA"/>
</dbReference>
<dbReference type="RefSeq" id="WP_114074517.1">
    <property type="nucleotide sequence ID" value="NZ_CP029554.1"/>
</dbReference>
<keyword evidence="1" id="KW-0645">Protease</keyword>
<dbReference type="Proteomes" id="UP000252038">
    <property type="component" value="Chromosome"/>
</dbReference>
<dbReference type="FunFam" id="3.60.20.30:FF:000001">
    <property type="entry name" value="Isoaspartyl peptidase/L-asparaginase"/>
    <property type="match status" value="1"/>
</dbReference>
<name>A0A344UP53_9NEIS</name>
<dbReference type="CDD" id="cd04701">
    <property type="entry name" value="Asparaginase_2"/>
    <property type="match status" value="1"/>
</dbReference>
<evidence type="ECO:0000256" key="6">
    <source>
        <dbReference type="PIRSR" id="PIRSR600246-2"/>
    </source>
</evidence>
<organism evidence="8 10">
    <name type="scientific">Chromobacterium phragmitis</name>
    <dbReference type="NCBI Taxonomy" id="2202141"/>
    <lineage>
        <taxon>Bacteria</taxon>
        <taxon>Pseudomonadati</taxon>
        <taxon>Pseudomonadota</taxon>
        <taxon>Betaproteobacteria</taxon>
        <taxon>Neisseriales</taxon>
        <taxon>Chromobacteriaceae</taxon>
        <taxon>Chromobacterium</taxon>
    </lineage>
</organism>
<gene>
    <name evidence="9" type="ORF">ABI908_11625</name>
    <name evidence="8" type="ORF">DK843_16775</name>
</gene>
<dbReference type="EMBL" id="CP029554">
    <property type="protein sequence ID" value="AXE37051.1"/>
    <property type="molecule type" value="Genomic_DNA"/>
</dbReference>
<proteinExistence type="predicted"/>
<feature type="binding site" evidence="6">
    <location>
        <begin position="204"/>
        <end position="207"/>
    </location>
    <ligand>
        <name>substrate</name>
    </ligand>
</feature>
<keyword evidence="2" id="KW-0378">Hydrolase</keyword>
<keyword evidence="3" id="KW-0068">Autocatalytic cleavage</keyword>
<dbReference type="InterPro" id="IPR029055">
    <property type="entry name" value="Ntn_hydrolases_N"/>
</dbReference>
<dbReference type="KEGG" id="chrb:DK843_16775"/>
<dbReference type="GO" id="GO:0006508">
    <property type="term" value="P:proteolysis"/>
    <property type="evidence" value="ECO:0007669"/>
    <property type="project" value="UniProtKB-KW"/>
</dbReference>
<dbReference type="Proteomes" id="UP001462502">
    <property type="component" value="Unassembled WGS sequence"/>
</dbReference>
<dbReference type="Gene3D" id="3.60.20.30">
    <property type="entry name" value="(Glycosyl)asparaginase"/>
    <property type="match status" value="1"/>
</dbReference>
<dbReference type="AlphaFoldDB" id="A0A344UP53"/>
<evidence type="ECO:0000313" key="11">
    <source>
        <dbReference type="Proteomes" id="UP001462502"/>
    </source>
</evidence>
<feature type="binding site" evidence="6">
    <location>
        <begin position="226"/>
        <end position="229"/>
    </location>
    <ligand>
        <name>substrate</name>
    </ligand>
</feature>
<evidence type="ECO:0000313" key="8">
    <source>
        <dbReference type="EMBL" id="AXE37051.1"/>
    </source>
</evidence>
<evidence type="ECO:0000313" key="9">
    <source>
        <dbReference type="EMBL" id="MEO9384745.1"/>
    </source>
</evidence>
<evidence type="ECO:0000256" key="4">
    <source>
        <dbReference type="ARBA" id="ARBA00069124"/>
    </source>
</evidence>
<evidence type="ECO:0000256" key="5">
    <source>
        <dbReference type="PIRSR" id="PIRSR600246-1"/>
    </source>
</evidence>
<reference evidence="9 11" key="2">
    <citation type="submission" date="2024-05" db="EMBL/GenBank/DDBJ databases">
        <authorList>
            <person name="De Oliveira J.P."/>
            <person name="Noriler S.A."/>
            <person name="De Oliveira A.G."/>
            <person name="Sipoli D.S."/>
        </authorList>
    </citation>
    <scope>NUCLEOTIDE SEQUENCE [LARGE SCALE GENOMIC DNA]</scope>
    <source>
        <strain evidence="9 11">LABIM192</strain>
    </source>
</reference>
<dbReference type="GO" id="GO:0008233">
    <property type="term" value="F:peptidase activity"/>
    <property type="evidence" value="ECO:0007669"/>
    <property type="project" value="UniProtKB-KW"/>
</dbReference>
<evidence type="ECO:0000256" key="1">
    <source>
        <dbReference type="ARBA" id="ARBA00022670"/>
    </source>
</evidence>
<feature type="active site" description="Nucleophile" evidence="5">
    <location>
        <position position="176"/>
    </location>
</feature>
<dbReference type="PANTHER" id="PTHR10188">
    <property type="entry name" value="L-ASPARAGINASE"/>
    <property type="match status" value="1"/>
</dbReference>
<dbReference type="Pfam" id="PF01112">
    <property type="entry name" value="Asparaginase_2"/>
    <property type="match status" value="1"/>
</dbReference>
<evidence type="ECO:0000313" key="10">
    <source>
        <dbReference type="Proteomes" id="UP000252038"/>
    </source>
</evidence>
<dbReference type="PANTHER" id="PTHR10188:SF6">
    <property type="entry name" value="N(4)-(BETA-N-ACETYLGLUCOSAMINYL)-L-ASPARAGINASE"/>
    <property type="match status" value="1"/>
</dbReference>
<evidence type="ECO:0000256" key="3">
    <source>
        <dbReference type="ARBA" id="ARBA00022813"/>
    </source>
</evidence>
<accession>A0A344UP53</accession>
<keyword evidence="11" id="KW-1185">Reference proteome</keyword>